<comment type="cofactor">
    <cofactor evidence="4">
        <name>Mg(2+)</name>
        <dbReference type="ChEBI" id="CHEBI:18420"/>
    </cofactor>
</comment>
<comment type="cofactor">
    <cofactor evidence="1">
        <name>Ca(2+)</name>
        <dbReference type="ChEBI" id="CHEBI:29108"/>
    </cofactor>
</comment>
<gene>
    <name evidence="8" type="ORF">ACFOHL_06280</name>
</gene>
<comment type="cofactor">
    <cofactor evidence="2">
        <name>pyridoxal 5'-phosphate</name>
        <dbReference type="ChEBI" id="CHEBI:597326"/>
    </cofactor>
</comment>
<comment type="cofactor">
    <cofactor evidence="3">
        <name>Mn(2+)</name>
        <dbReference type="ChEBI" id="CHEBI:29035"/>
    </cofactor>
</comment>
<evidence type="ECO:0000259" key="7">
    <source>
        <dbReference type="Pfam" id="PF00291"/>
    </source>
</evidence>
<evidence type="ECO:0000256" key="4">
    <source>
        <dbReference type="ARBA" id="ARBA00001946"/>
    </source>
</evidence>
<dbReference type="SUPFAM" id="SSF53686">
    <property type="entry name" value="Tryptophan synthase beta subunit-like PLP-dependent enzymes"/>
    <property type="match status" value="1"/>
</dbReference>
<comment type="caution">
    <text evidence="8">The sequence shown here is derived from an EMBL/GenBank/DDBJ whole genome shotgun (WGS) entry which is preliminary data.</text>
</comment>
<dbReference type="InterPro" id="IPR036052">
    <property type="entry name" value="TrpB-like_PALP_sf"/>
</dbReference>
<evidence type="ECO:0000256" key="1">
    <source>
        <dbReference type="ARBA" id="ARBA00001913"/>
    </source>
</evidence>
<organism evidence="8 9">
    <name type="scientific">Agaribacter flavus</name>
    <dbReference type="NCBI Taxonomy" id="1902781"/>
    <lineage>
        <taxon>Bacteria</taxon>
        <taxon>Pseudomonadati</taxon>
        <taxon>Pseudomonadota</taxon>
        <taxon>Gammaproteobacteria</taxon>
        <taxon>Alteromonadales</taxon>
        <taxon>Alteromonadaceae</taxon>
        <taxon>Agaribacter</taxon>
    </lineage>
</organism>
<dbReference type="InterPro" id="IPR000634">
    <property type="entry name" value="Ser/Thr_deHydtase_PyrdxlP-BS"/>
</dbReference>
<dbReference type="InterPro" id="IPR001926">
    <property type="entry name" value="TrpB-like_PALP"/>
</dbReference>
<keyword evidence="6" id="KW-0663">Pyridoxal phosphate</keyword>
<dbReference type="EMBL" id="JBHRSW010000007">
    <property type="protein sequence ID" value="MFC3121221.1"/>
    <property type="molecule type" value="Genomic_DNA"/>
</dbReference>
<dbReference type="PROSITE" id="PS00165">
    <property type="entry name" value="DEHYDRATASE_SER_THR"/>
    <property type="match status" value="1"/>
</dbReference>
<keyword evidence="9" id="KW-1185">Reference proteome</keyword>
<evidence type="ECO:0000313" key="9">
    <source>
        <dbReference type="Proteomes" id="UP001595478"/>
    </source>
</evidence>
<proteinExistence type="predicted"/>
<evidence type="ECO:0000256" key="3">
    <source>
        <dbReference type="ARBA" id="ARBA00001936"/>
    </source>
</evidence>
<protein>
    <submittedName>
        <fullName evidence="8">Serine/threonine dehydratase</fullName>
    </submittedName>
</protein>
<dbReference type="CDD" id="cd01562">
    <property type="entry name" value="Thr-dehyd"/>
    <property type="match status" value="1"/>
</dbReference>
<evidence type="ECO:0000313" key="8">
    <source>
        <dbReference type="EMBL" id="MFC3121221.1"/>
    </source>
</evidence>
<dbReference type="Proteomes" id="UP001595478">
    <property type="component" value="Unassembled WGS sequence"/>
</dbReference>
<feature type="domain" description="Tryptophan synthase beta chain-like PALP" evidence="7">
    <location>
        <begin position="16"/>
        <end position="306"/>
    </location>
</feature>
<name>A0ABV7FPM5_9ALTE</name>
<evidence type="ECO:0000256" key="5">
    <source>
        <dbReference type="ARBA" id="ARBA00022842"/>
    </source>
</evidence>
<keyword evidence="5" id="KW-0460">Magnesium</keyword>
<reference evidence="9" key="1">
    <citation type="journal article" date="2019" name="Int. J. Syst. Evol. Microbiol.">
        <title>The Global Catalogue of Microorganisms (GCM) 10K type strain sequencing project: providing services to taxonomists for standard genome sequencing and annotation.</title>
        <authorList>
            <consortium name="The Broad Institute Genomics Platform"/>
            <consortium name="The Broad Institute Genome Sequencing Center for Infectious Disease"/>
            <person name="Wu L."/>
            <person name="Ma J."/>
        </authorList>
    </citation>
    <scope>NUCLEOTIDE SEQUENCE [LARGE SCALE GENOMIC DNA]</scope>
    <source>
        <strain evidence="9">KCTC 52473</strain>
    </source>
</reference>
<evidence type="ECO:0000256" key="6">
    <source>
        <dbReference type="ARBA" id="ARBA00022898"/>
    </source>
</evidence>
<dbReference type="PANTHER" id="PTHR43050:SF1">
    <property type="entry name" value="SERINE RACEMASE"/>
    <property type="match status" value="1"/>
</dbReference>
<evidence type="ECO:0000256" key="2">
    <source>
        <dbReference type="ARBA" id="ARBA00001933"/>
    </source>
</evidence>
<sequence>MSSIQFADILAAQQRISPYIKKTPILSSSMLNQWLGHDIFFKAECMQTTGAFKLRGATNFLLKALENNHRPNKIVASSSGNHAQAVAYIGNKLGIPTCIYASESISPIKASATRAYGATLKLYSNRLLADEAVREAAQADHCAWIKPFNDADVVAGQGTVIAESLSELDNIDGIFAPCGGGGLLSGSLIAARSLSPHTQVIGTEPLAANDAADSLRQGKIVNLPTAPETLADGAATPAVGEVTFPYLQALDDFYEVNEEAIKYWTQWLHHILKVHVEPTCAMSMAAVTSWLAKQTSRKRVLVILSGGNISAQSMQMIWQDDYLSDLPSL</sequence>
<dbReference type="NCBIfam" id="NF005147">
    <property type="entry name" value="PRK06608.1"/>
    <property type="match status" value="1"/>
</dbReference>
<dbReference type="Gene3D" id="3.40.50.1100">
    <property type="match status" value="2"/>
</dbReference>
<dbReference type="PANTHER" id="PTHR43050">
    <property type="entry name" value="SERINE / THREONINE RACEMASE FAMILY MEMBER"/>
    <property type="match status" value="1"/>
</dbReference>
<dbReference type="Pfam" id="PF00291">
    <property type="entry name" value="PALP"/>
    <property type="match status" value="1"/>
</dbReference>
<accession>A0ABV7FPM5</accession>
<dbReference type="RefSeq" id="WP_376919356.1">
    <property type="nucleotide sequence ID" value="NZ_JBHRSW010000007.1"/>
</dbReference>